<keyword evidence="4" id="KW-1185">Reference proteome</keyword>
<comment type="caution">
    <text evidence="3">The sequence shown here is derived from an EMBL/GenBank/DDBJ whole genome shotgun (WGS) entry which is preliminary data.</text>
</comment>
<dbReference type="AlphaFoldDB" id="A0AAW1YDE1"/>
<feature type="domain" description="Endonuclease/exonuclease/phosphatase" evidence="2">
    <location>
        <begin position="191"/>
        <end position="380"/>
    </location>
</feature>
<dbReference type="Gene3D" id="3.60.10.10">
    <property type="entry name" value="Endonuclease/exonuclease/phosphatase"/>
    <property type="match status" value="2"/>
</dbReference>
<evidence type="ECO:0000256" key="1">
    <source>
        <dbReference type="SAM" id="MobiDB-lite"/>
    </source>
</evidence>
<accession>A0AAW1YDE1</accession>
<dbReference type="GO" id="GO:0000175">
    <property type="term" value="F:3'-5'-RNA exonuclease activity"/>
    <property type="evidence" value="ECO:0007669"/>
    <property type="project" value="TreeGrafter"/>
</dbReference>
<dbReference type="Pfam" id="PF03372">
    <property type="entry name" value="Exo_endo_phos"/>
    <property type="match status" value="1"/>
</dbReference>
<dbReference type="PANTHER" id="PTHR12121">
    <property type="entry name" value="CARBON CATABOLITE REPRESSOR PROTEIN 4"/>
    <property type="match status" value="1"/>
</dbReference>
<dbReference type="Proteomes" id="UP001457282">
    <property type="component" value="Unassembled WGS sequence"/>
</dbReference>
<protein>
    <recommendedName>
        <fullName evidence="2">Endonuclease/exonuclease/phosphatase domain-containing protein</fullName>
    </recommendedName>
</protein>
<feature type="region of interest" description="Disordered" evidence="1">
    <location>
        <begin position="19"/>
        <end position="51"/>
    </location>
</feature>
<dbReference type="PANTHER" id="PTHR12121:SF85">
    <property type="entry name" value="CARBON CATABOLITE REPRESSOR PROTEIN 4 HOMOLOG 6"/>
    <property type="match status" value="1"/>
</dbReference>
<dbReference type="SUPFAM" id="SSF56219">
    <property type="entry name" value="DNase I-like"/>
    <property type="match status" value="1"/>
</dbReference>
<sequence length="838" mass="93656">MRRPPDSLRHIVVAATRATAMSSRPPFRGGRNQWRRGSSNRPYSGGGRGQYVTGDSHIWSVRDANLGFRQGDTGSFSNQTGHHPPLPPFSHNNQFRRPPPSDHNQPYRPNQQFRPPQQHRSRPQKPLDYRNWEYAKSTLPLDSDKFKVLSYNILADYLANDHRSKLYYHIPRHMMDWQWRKKSLIFELGLWSADVMCLQEVDRFQELEEELKLRGYSGIWKMRTGNRVDGCAVFWRSSRFKLLHEECIEFNKLGLRDNVAQICVLESLRQTSKKNNAALLASSSGSNKVVICNIHVLFNPRRGEIKLGQVRVLLDKACAVSKFWNDAPIVLCGDFNCTPKSPLYNFILEQKLDLSEVDRDKVSGQASAEIGAPRSYNPNYRGQRAINFVPGSPMVEGKEAEIKQNDLTSDPLNPNNPESSVEDAQLANNGSQPQLNNTPDIFGKSCIDVHYEKDDIGHDDEANKETKQNAVDVSKVETGSAFHVQVDELKDDPSTSFREGDWSGNLSDDIHRCSPAVSSLSEKVNSDVTEIGYNDSVECTSNLNDDSNVCREKESMNFSKLSSTRDNVTIREGCDPDYVDSLNSEIPLSEVSGQTSFADAIQGLPLRYLGHLPSKEISVVGKDDASAQYQVNISCASTRVDLEVQKNLENLSLFELEEAIPDGENTAEDDGTFLSALHNTGDGFASDFASSPPNDTLPASTDRVEDVLSLGLDSETVSVETTYDPSLWTPMEIETATGNVECTLLEHPLKIRSTYTEVEDCAGTRDSNGEPLVTSYNRCFLGTVDYIWRTEGLQTVSVLAPIPKHAMQWTSGFPTRKWGSDHIALAAELVFTNSSDQP</sequence>
<gene>
    <name evidence="3" type="ORF">M0R45_011557</name>
</gene>
<evidence type="ECO:0000313" key="4">
    <source>
        <dbReference type="Proteomes" id="UP001457282"/>
    </source>
</evidence>
<reference evidence="3 4" key="1">
    <citation type="journal article" date="2023" name="G3 (Bethesda)">
        <title>A chromosome-length genome assembly and annotation of blackberry (Rubus argutus, cv. 'Hillquist').</title>
        <authorList>
            <person name="Bruna T."/>
            <person name="Aryal R."/>
            <person name="Dudchenko O."/>
            <person name="Sargent D.J."/>
            <person name="Mead D."/>
            <person name="Buti M."/>
            <person name="Cavallini A."/>
            <person name="Hytonen T."/>
            <person name="Andres J."/>
            <person name="Pham M."/>
            <person name="Weisz D."/>
            <person name="Mascagni F."/>
            <person name="Usai G."/>
            <person name="Natali L."/>
            <person name="Bassil N."/>
            <person name="Fernandez G.E."/>
            <person name="Lomsadze A."/>
            <person name="Armour M."/>
            <person name="Olukolu B."/>
            <person name="Poorten T."/>
            <person name="Britton C."/>
            <person name="Davik J."/>
            <person name="Ashrafi H."/>
            <person name="Aiden E.L."/>
            <person name="Borodovsky M."/>
            <person name="Worthington M."/>
        </authorList>
    </citation>
    <scope>NUCLEOTIDE SEQUENCE [LARGE SCALE GENOMIC DNA]</scope>
    <source>
        <strain evidence="3">PI 553951</strain>
    </source>
</reference>
<feature type="compositionally biased region" description="Polar residues" evidence="1">
    <location>
        <begin position="406"/>
        <end position="419"/>
    </location>
</feature>
<feature type="compositionally biased region" description="Polar residues" evidence="1">
    <location>
        <begin position="102"/>
        <end position="115"/>
    </location>
</feature>
<evidence type="ECO:0000313" key="3">
    <source>
        <dbReference type="EMBL" id="KAK9946076.1"/>
    </source>
</evidence>
<evidence type="ECO:0000259" key="2">
    <source>
        <dbReference type="Pfam" id="PF03372"/>
    </source>
</evidence>
<feature type="compositionally biased region" description="Polar residues" evidence="1">
    <location>
        <begin position="426"/>
        <end position="439"/>
    </location>
</feature>
<dbReference type="InterPro" id="IPR036691">
    <property type="entry name" value="Endo/exonu/phosph_ase_sf"/>
</dbReference>
<dbReference type="InterPro" id="IPR050410">
    <property type="entry name" value="CCR4/nocturin_mRNA_transcr"/>
</dbReference>
<dbReference type="InterPro" id="IPR005135">
    <property type="entry name" value="Endo/exonuclease/phosphatase"/>
</dbReference>
<feature type="region of interest" description="Disordered" evidence="1">
    <location>
        <begin position="70"/>
        <end position="127"/>
    </location>
</feature>
<dbReference type="EMBL" id="JBEDUW010000002">
    <property type="protein sequence ID" value="KAK9946076.1"/>
    <property type="molecule type" value="Genomic_DNA"/>
</dbReference>
<proteinExistence type="predicted"/>
<feature type="compositionally biased region" description="Polar residues" evidence="1">
    <location>
        <begin position="72"/>
        <end position="81"/>
    </location>
</feature>
<feature type="region of interest" description="Disordered" evidence="1">
    <location>
        <begin position="406"/>
        <end position="441"/>
    </location>
</feature>
<organism evidence="3 4">
    <name type="scientific">Rubus argutus</name>
    <name type="common">Southern blackberry</name>
    <dbReference type="NCBI Taxonomy" id="59490"/>
    <lineage>
        <taxon>Eukaryota</taxon>
        <taxon>Viridiplantae</taxon>
        <taxon>Streptophyta</taxon>
        <taxon>Embryophyta</taxon>
        <taxon>Tracheophyta</taxon>
        <taxon>Spermatophyta</taxon>
        <taxon>Magnoliopsida</taxon>
        <taxon>eudicotyledons</taxon>
        <taxon>Gunneridae</taxon>
        <taxon>Pentapetalae</taxon>
        <taxon>rosids</taxon>
        <taxon>fabids</taxon>
        <taxon>Rosales</taxon>
        <taxon>Rosaceae</taxon>
        <taxon>Rosoideae</taxon>
        <taxon>Rosoideae incertae sedis</taxon>
        <taxon>Rubus</taxon>
    </lineage>
</organism>
<name>A0AAW1YDE1_RUBAR</name>